<gene>
    <name evidence="2" type="ORF">GCM10022215_19110</name>
</gene>
<accession>A0ABP7XKL0</accession>
<name>A0ABP7XKL0_9ACTN</name>
<reference evidence="3" key="1">
    <citation type="journal article" date="2019" name="Int. J. Syst. Evol. Microbiol.">
        <title>The Global Catalogue of Microorganisms (GCM) 10K type strain sequencing project: providing services to taxonomists for standard genome sequencing and annotation.</title>
        <authorList>
            <consortium name="The Broad Institute Genomics Platform"/>
            <consortium name="The Broad Institute Genome Sequencing Center for Infectious Disease"/>
            <person name="Wu L."/>
            <person name="Ma J."/>
        </authorList>
    </citation>
    <scope>NUCLEOTIDE SEQUENCE [LARGE SCALE GENOMIC DNA]</scope>
    <source>
        <strain evidence="3">JCM 16703</strain>
    </source>
</reference>
<proteinExistence type="predicted"/>
<sequence>MVERAVGGARTVGDGGDGDGGEAAVLEQGRGGVEHALGRLLAAGLLGTAHAHTLGAAALPVLEDSL</sequence>
<keyword evidence="3" id="KW-1185">Reference proteome</keyword>
<feature type="region of interest" description="Disordered" evidence="1">
    <location>
        <begin position="1"/>
        <end position="24"/>
    </location>
</feature>
<evidence type="ECO:0000256" key="1">
    <source>
        <dbReference type="SAM" id="MobiDB-lite"/>
    </source>
</evidence>
<protein>
    <submittedName>
        <fullName evidence="2">Uncharacterized protein</fullName>
    </submittedName>
</protein>
<dbReference type="EMBL" id="BAAAZH010000013">
    <property type="protein sequence ID" value="GAA4118003.1"/>
    <property type="molecule type" value="Genomic_DNA"/>
</dbReference>
<comment type="caution">
    <text evidence="2">The sequence shown here is derived from an EMBL/GenBank/DDBJ whole genome shotgun (WGS) entry which is preliminary data.</text>
</comment>
<organism evidence="2 3">
    <name type="scientific">Nocardioides fonticola</name>
    <dbReference type="NCBI Taxonomy" id="450363"/>
    <lineage>
        <taxon>Bacteria</taxon>
        <taxon>Bacillati</taxon>
        <taxon>Actinomycetota</taxon>
        <taxon>Actinomycetes</taxon>
        <taxon>Propionibacteriales</taxon>
        <taxon>Nocardioidaceae</taxon>
        <taxon>Nocardioides</taxon>
    </lineage>
</organism>
<evidence type="ECO:0000313" key="2">
    <source>
        <dbReference type="EMBL" id="GAA4118003.1"/>
    </source>
</evidence>
<evidence type="ECO:0000313" key="3">
    <source>
        <dbReference type="Proteomes" id="UP001501495"/>
    </source>
</evidence>
<feature type="compositionally biased region" description="Low complexity" evidence="1">
    <location>
        <begin position="1"/>
        <end position="12"/>
    </location>
</feature>
<dbReference type="Proteomes" id="UP001501495">
    <property type="component" value="Unassembled WGS sequence"/>
</dbReference>